<dbReference type="AlphaFoldDB" id="A0AB35MJ15"/>
<evidence type="ECO:0000313" key="2">
    <source>
        <dbReference type="EMBL" id="MDN4483773.1"/>
    </source>
</evidence>
<name>A0AB35MJ15_9MICO</name>
<keyword evidence="1" id="KW-0472">Membrane</keyword>
<feature type="transmembrane region" description="Helical" evidence="1">
    <location>
        <begin position="45"/>
        <end position="68"/>
    </location>
</feature>
<keyword evidence="1" id="KW-0812">Transmembrane</keyword>
<protein>
    <recommendedName>
        <fullName evidence="4">PknH-like extracellular domain-containing protein</fullName>
    </recommendedName>
</protein>
<proteinExistence type="predicted"/>
<accession>A0AB35MJ15</accession>
<keyword evidence="1" id="KW-1133">Transmembrane helix</keyword>
<comment type="caution">
    <text evidence="2">The sequence shown here is derived from an EMBL/GenBank/DDBJ whole genome shotgun (WGS) entry which is preliminary data.</text>
</comment>
<gene>
    <name evidence="2" type="ORF">QQ002_09520</name>
</gene>
<dbReference type="RefSeq" id="WP_301160525.1">
    <property type="nucleotide sequence ID" value="NZ_JAUHQB010000006.1"/>
</dbReference>
<sequence>MNPDLGRLMDAVVAEERATFDFEHPADDAVLYSRVISPLRRARRLAPVAVLGVLLALAVPGLALIGLAGSGATTTTAPAAPSVAASSAGSSAVGDPEAVAGEAGWTVAGLVIDPRGAAAPIADSVGPVVEEPVACGALEAFGRLVGRADGTAPVHLGAFVSSGGGANDVHVRSFASASIAAEYVGELWRIARRCAEEIAGWGVAMTVARVDAAGLPGDGVAVEIPVPFTEDSWRLQVYADGGSAIAVVSDPTAADLAVEITRDWAGGGLR</sequence>
<dbReference type="EMBL" id="JAUHQB010000006">
    <property type="protein sequence ID" value="MDN4483773.1"/>
    <property type="molecule type" value="Genomic_DNA"/>
</dbReference>
<reference evidence="2 3" key="1">
    <citation type="submission" date="2023-06" db="EMBL/GenBank/DDBJ databases">
        <title>SYSU T0a273.</title>
        <authorList>
            <person name="Gao L."/>
            <person name="Fang B.-Z."/>
            <person name="Li W.-J."/>
        </authorList>
    </citation>
    <scope>NUCLEOTIDE SEQUENCE [LARGE SCALE GENOMIC DNA]</scope>
    <source>
        <strain evidence="2 3">SYSU T0a273</strain>
    </source>
</reference>
<evidence type="ECO:0000256" key="1">
    <source>
        <dbReference type="SAM" id="Phobius"/>
    </source>
</evidence>
<evidence type="ECO:0000313" key="3">
    <source>
        <dbReference type="Proteomes" id="UP001172756"/>
    </source>
</evidence>
<evidence type="ECO:0008006" key="4">
    <source>
        <dbReference type="Google" id="ProtNLM"/>
    </source>
</evidence>
<organism evidence="2 3">
    <name type="scientific">Demequina lignilytica</name>
    <dbReference type="NCBI Taxonomy" id="3051663"/>
    <lineage>
        <taxon>Bacteria</taxon>
        <taxon>Bacillati</taxon>
        <taxon>Actinomycetota</taxon>
        <taxon>Actinomycetes</taxon>
        <taxon>Micrococcales</taxon>
        <taxon>Demequinaceae</taxon>
        <taxon>Demequina</taxon>
    </lineage>
</organism>
<dbReference type="Proteomes" id="UP001172756">
    <property type="component" value="Unassembled WGS sequence"/>
</dbReference>